<keyword evidence="1" id="KW-1133">Transmembrane helix</keyword>
<feature type="domain" description="EAL" evidence="2">
    <location>
        <begin position="546"/>
        <end position="795"/>
    </location>
</feature>
<evidence type="ECO:0000313" key="5">
    <source>
        <dbReference type="EMBL" id="NDV85781.1"/>
    </source>
</evidence>
<keyword evidence="6" id="KW-1185">Reference proteome</keyword>
<dbReference type="NCBIfam" id="TIGR00254">
    <property type="entry name" value="GGDEF"/>
    <property type="match status" value="1"/>
</dbReference>
<dbReference type="Pfam" id="PF00672">
    <property type="entry name" value="HAMP"/>
    <property type="match status" value="1"/>
</dbReference>
<dbReference type="Pfam" id="PF00990">
    <property type="entry name" value="GGDEF"/>
    <property type="match status" value="1"/>
</dbReference>
<dbReference type="InterPro" id="IPR029787">
    <property type="entry name" value="Nucleotide_cyclase"/>
</dbReference>
<dbReference type="PROSITE" id="PS50885">
    <property type="entry name" value="HAMP"/>
    <property type="match status" value="1"/>
</dbReference>
<dbReference type="Proteomes" id="UP000476332">
    <property type="component" value="Unassembled WGS sequence"/>
</dbReference>
<dbReference type="CDD" id="cd01948">
    <property type="entry name" value="EAL"/>
    <property type="match status" value="1"/>
</dbReference>
<dbReference type="PANTHER" id="PTHR44757:SF2">
    <property type="entry name" value="BIOFILM ARCHITECTURE MAINTENANCE PROTEIN MBAA"/>
    <property type="match status" value="1"/>
</dbReference>
<dbReference type="InterPro" id="IPR035965">
    <property type="entry name" value="PAS-like_dom_sf"/>
</dbReference>
<dbReference type="InterPro" id="IPR035919">
    <property type="entry name" value="EAL_sf"/>
</dbReference>
<dbReference type="Gene3D" id="3.20.20.450">
    <property type="entry name" value="EAL domain"/>
    <property type="match status" value="1"/>
</dbReference>
<dbReference type="InterPro" id="IPR000160">
    <property type="entry name" value="GGDEF_dom"/>
</dbReference>
<keyword evidence="1" id="KW-0812">Transmembrane</keyword>
<dbReference type="GO" id="GO:0007165">
    <property type="term" value="P:signal transduction"/>
    <property type="evidence" value="ECO:0007669"/>
    <property type="project" value="InterPro"/>
</dbReference>
<dbReference type="EMBL" id="JAAAMJ010000001">
    <property type="protein sequence ID" value="NDV85781.1"/>
    <property type="molecule type" value="Genomic_DNA"/>
</dbReference>
<dbReference type="InterPro" id="IPR052155">
    <property type="entry name" value="Biofilm_reg_signaling"/>
</dbReference>
<dbReference type="SMART" id="SM00267">
    <property type="entry name" value="GGDEF"/>
    <property type="match status" value="1"/>
</dbReference>
<evidence type="ECO:0000259" key="3">
    <source>
        <dbReference type="PROSITE" id="PS50885"/>
    </source>
</evidence>
<dbReference type="SUPFAM" id="SSF141868">
    <property type="entry name" value="EAL domain-like"/>
    <property type="match status" value="1"/>
</dbReference>
<dbReference type="InterPro" id="IPR043128">
    <property type="entry name" value="Rev_trsase/Diguanyl_cyclase"/>
</dbReference>
<evidence type="ECO:0000256" key="1">
    <source>
        <dbReference type="SAM" id="Phobius"/>
    </source>
</evidence>
<protein>
    <submittedName>
        <fullName evidence="5">EAL domain-containing protein</fullName>
    </submittedName>
</protein>
<keyword evidence="1" id="KW-0472">Membrane</keyword>
<evidence type="ECO:0000259" key="2">
    <source>
        <dbReference type="PROSITE" id="PS50883"/>
    </source>
</evidence>
<gene>
    <name evidence="5" type="ORF">GTW51_03595</name>
</gene>
<dbReference type="PANTHER" id="PTHR44757">
    <property type="entry name" value="DIGUANYLATE CYCLASE DGCP"/>
    <property type="match status" value="1"/>
</dbReference>
<comment type="caution">
    <text evidence="5">The sequence shown here is derived from an EMBL/GenBank/DDBJ whole genome shotgun (WGS) entry which is preliminary data.</text>
</comment>
<dbReference type="GO" id="GO:0016020">
    <property type="term" value="C:membrane"/>
    <property type="evidence" value="ECO:0007669"/>
    <property type="project" value="InterPro"/>
</dbReference>
<dbReference type="RefSeq" id="WP_163042479.1">
    <property type="nucleotide sequence ID" value="NZ_JAAAMJ010000001.1"/>
</dbReference>
<dbReference type="PROSITE" id="PS50887">
    <property type="entry name" value="GGDEF"/>
    <property type="match status" value="1"/>
</dbReference>
<dbReference type="Gene3D" id="6.10.340.10">
    <property type="match status" value="1"/>
</dbReference>
<name>A0A6L9MDM8_9HYPH</name>
<evidence type="ECO:0000313" key="6">
    <source>
        <dbReference type="Proteomes" id="UP000476332"/>
    </source>
</evidence>
<dbReference type="SUPFAM" id="SSF55073">
    <property type="entry name" value="Nucleotide cyclase"/>
    <property type="match status" value="1"/>
</dbReference>
<accession>A0A6L9MDM8</accession>
<sequence>MSINSRLIAGGVGFALLAAGFAGFSYQSQRTSMELAARLYERGLDPIIALQSAETRVQSLHARLSAAADAATPGGEPGLEASEADDFRRTIAQTVSDLETVLATEIASENHTAVRALFYDLTRLQATSGNLSPRLARTRLEAFSERLASAGSAMRAELDGLRSEADARIERSVTSMVAGFAVVLLALGGFLLFLMRSVGRPLRRLSALAHALANGETVDLIKPEGPSEIRDVLAALRALQARCAKLEGAKTSETGFLADQIAMQQTQLEAALNNMTQALCMLDGDKRLVVCNDVFTELFGKVAPGTPARVFFDDSELALQLPENGTSTHLHETLDGRTMEVKRRGIKDRGLLITFEDITERQGISKRLEHLANHDGLTELPNRRRFGEVLDSLLTKGLKPLGLMVVDISSFKSINDNYGHAAGDALLKAFGQRLLKIATPKATVARLGGDEFAVIVPGLRTPEDADALAQKILASFAEPFDVENRRIVATAHAGILFVPSGYRTPGLDADFALQNCDLALYQAKEGGRRRPYRRFVPAMRERLQRRREMELDLKAALDEDQIELFYQPFIDAGQRRVSGFEALLRWRHPGQGTIAPSVFVPLAEESGLIEQLGVWALEKACHQAVQWPSDLTISVNLSAVQFQSATLVDDVRRALAESGLAASRLQIEVTESLFIDESDKVLAILTEFRRMGLTISMDDFGTGYSSLGYLSRFPFDKIKIDQAFVRDMRRPENIAIVRSVIGLSRALQMQVIAEGIETEEQMRILYDEGCREMQGYYFSRPRPAGEIPLMLSEISSRWDQEFAVDAAPRAEAAAA</sequence>
<dbReference type="Pfam" id="PF00563">
    <property type="entry name" value="EAL"/>
    <property type="match status" value="1"/>
</dbReference>
<feature type="domain" description="GGDEF" evidence="4">
    <location>
        <begin position="399"/>
        <end position="536"/>
    </location>
</feature>
<dbReference type="InterPro" id="IPR003660">
    <property type="entry name" value="HAMP_dom"/>
</dbReference>
<dbReference type="CDD" id="cd01949">
    <property type="entry name" value="GGDEF"/>
    <property type="match status" value="1"/>
</dbReference>
<proteinExistence type="predicted"/>
<dbReference type="SMART" id="SM00052">
    <property type="entry name" value="EAL"/>
    <property type="match status" value="1"/>
</dbReference>
<evidence type="ECO:0000259" key="4">
    <source>
        <dbReference type="PROSITE" id="PS50887"/>
    </source>
</evidence>
<feature type="domain" description="HAMP" evidence="3">
    <location>
        <begin position="196"/>
        <end position="248"/>
    </location>
</feature>
<dbReference type="SUPFAM" id="SSF55785">
    <property type="entry name" value="PYP-like sensor domain (PAS domain)"/>
    <property type="match status" value="1"/>
</dbReference>
<feature type="transmembrane region" description="Helical" evidence="1">
    <location>
        <begin position="176"/>
        <end position="195"/>
    </location>
</feature>
<dbReference type="AlphaFoldDB" id="A0A6L9MDM8"/>
<dbReference type="InterPro" id="IPR001633">
    <property type="entry name" value="EAL_dom"/>
</dbReference>
<organism evidence="5 6">
    <name type="scientific">Aurantimonas aggregata</name>
    <dbReference type="NCBI Taxonomy" id="2047720"/>
    <lineage>
        <taxon>Bacteria</taxon>
        <taxon>Pseudomonadati</taxon>
        <taxon>Pseudomonadota</taxon>
        <taxon>Alphaproteobacteria</taxon>
        <taxon>Hyphomicrobiales</taxon>
        <taxon>Aurantimonadaceae</taxon>
        <taxon>Aurantimonas</taxon>
    </lineage>
</organism>
<reference evidence="5 6" key="1">
    <citation type="submission" date="2020-01" db="EMBL/GenBank/DDBJ databases">
        <title>Genomes of bacteria type strains.</title>
        <authorList>
            <person name="Chen J."/>
            <person name="Zhu S."/>
            <person name="Chen J."/>
        </authorList>
    </citation>
    <scope>NUCLEOTIDE SEQUENCE [LARGE SCALE GENOMIC DNA]</scope>
    <source>
        <strain evidence="5 6">KCTC 52919</strain>
    </source>
</reference>
<dbReference type="Gene3D" id="3.30.70.270">
    <property type="match status" value="1"/>
</dbReference>
<dbReference type="PROSITE" id="PS50883">
    <property type="entry name" value="EAL"/>
    <property type="match status" value="1"/>
</dbReference>
<dbReference type="SMART" id="SM00304">
    <property type="entry name" value="HAMP"/>
    <property type="match status" value="1"/>
</dbReference>